<dbReference type="AlphaFoldDB" id="A0A819ZL76"/>
<feature type="transmembrane region" description="Helical" evidence="2">
    <location>
        <begin position="269"/>
        <end position="292"/>
    </location>
</feature>
<dbReference type="EMBL" id="CAJOAZ010007874">
    <property type="protein sequence ID" value="CAF4172611.1"/>
    <property type="molecule type" value="Genomic_DNA"/>
</dbReference>
<comment type="caution">
    <text evidence="3">The sequence shown here is derived from an EMBL/GenBank/DDBJ whole genome shotgun (WGS) entry which is preliminary data.</text>
</comment>
<accession>A0A819ZL76</accession>
<evidence type="ECO:0000256" key="1">
    <source>
        <dbReference type="SAM" id="MobiDB-lite"/>
    </source>
</evidence>
<dbReference type="Proteomes" id="UP000663844">
    <property type="component" value="Unassembled WGS sequence"/>
</dbReference>
<keyword evidence="2" id="KW-0812">Transmembrane</keyword>
<evidence type="ECO:0000313" key="4">
    <source>
        <dbReference type="Proteomes" id="UP000663844"/>
    </source>
</evidence>
<feature type="transmembrane region" description="Helical" evidence="2">
    <location>
        <begin position="350"/>
        <end position="371"/>
    </location>
</feature>
<feature type="transmembrane region" description="Helical" evidence="2">
    <location>
        <begin position="304"/>
        <end position="329"/>
    </location>
</feature>
<proteinExistence type="predicted"/>
<protein>
    <submittedName>
        <fullName evidence="3">Uncharacterized protein</fullName>
    </submittedName>
</protein>
<sequence>MGHKTEENMGAGESSSNNNITGPVPIRVQDANPLLYTLAQDHMNIQPYWIMILQLIAKDIILQRIWNRIRYKTWSTTQEIAIGRLVLELQTEKYREARNFAAIGQVIMELGLTTTTLKPTRRLSTTKQRSKHKDVATHPTNSHNIETPDLLLRFFRSAVVVLQIHIEGSEEKINEYYRKLKFDSFDFIAHSLPLLGHAIWYCYIQSSCMHAQYATTWNCYNAFGYRLYNYIFVSYCSFFWLVMTKGFVYHTLREEHKMVTNSLLVNIEFYLGLSASLVTVVFVGCLIFPYLLTNVIPMAAAYTFMIITYIQFWICALVFCGIISVIPIFDRLVLGIVKRLDKEHRPLMGLLIMYPFTILTFPILLSIFYNYSQYIYYGDDYYGAMADEY</sequence>
<gene>
    <name evidence="3" type="ORF">OXD698_LOCUS39260</name>
</gene>
<name>A0A819ZL76_9BILA</name>
<feature type="non-terminal residue" evidence="3">
    <location>
        <position position="1"/>
    </location>
</feature>
<keyword evidence="2" id="KW-0472">Membrane</keyword>
<evidence type="ECO:0000256" key="2">
    <source>
        <dbReference type="SAM" id="Phobius"/>
    </source>
</evidence>
<keyword evidence="2" id="KW-1133">Transmembrane helix</keyword>
<organism evidence="3 4">
    <name type="scientific">Adineta steineri</name>
    <dbReference type="NCBI Taxonomy" id="433720"/>
    <lineage>
        <taxon>Eukaryota</taxon>
        <taxon>Metazoa</taxon>
        <taxon>Spiralia</taxon>
        <taxon>Gnathifera</taxon>
        <taxon>Rotifera</taxon>
        <taxon>Eurotatoria</taxon>
        <taxon>Bdelloidea</taxon>
        <taxon>Adinetida</taxon>
        <taxon>Adinetidae</taxon>
        <taxon>Adineta</taxon>
    </lineage>
</organism>
<evidence type="ECO:0000313" key="3">
    <source>
        <dbReference type="EMBL" id="CAF4172611.1"/>
    </source>
</evidence>
<feature type="transmembrane region" description="Helical" evidence="2">
    <location>
        <begin position="227"/>
        <end position="248"/>
    </location>
</feature>
<feature type="region of interest" description="Disordered" evidence="1">
    <location>
        <begin position="1"/>
        <end position="23"/>
    </location>
</feature>
<reference evidence="3" key="1">
    <citation type="submission" date="2021-02" db="EMBL/GenBank/DDBJ databases">
        <authorList>
            <person name="Nowell W R."/>
        </authorList>
    </citation>
    <scope>NUCLEOTIDE SEQUENCE</scope>
</reference>